<name>A0A0K2UJ43_LEPSM</name>
<keyword evidence="4 5" id="KW-0804">Transcription</keyword>
<dbReference type="InterPro" id="IPR036390">
    <property type="entry name" value="WH_DNA-bd_sf"/>
</dbReference>
<protein>
    <submittedName>
        <fullName evidence="8">E2F transcription factor 5, p130binding [Ochotona princeps]</fullName>
    </submittedName>
</protein>
<dbReference type="Pfam" id="PF02319">
    <property type="entry name" value="WHD_E2F_TDP"/>
    <property type="match status" value="1"/>
</dbReference>
<dbReference type="InterPro" id="IPR037241">
    <property type="entry name" value="E2F-DP_heterodim"/>
</dbReference>
<dbReference type="Gene3D" id="6.10.250.540">
    <property type="match status" value="1"/>
</dbReference>
<dbReference type="Gene3D" id="1.10.10.10">
    <property type="entry name" value="Winged helix-like DNA-binding domain superfamily/Winged helix DNA-binding domain"/>
    <property type="match status" value="1"/>
</dbReference>
<dbReference type="PANTHER" id="PTHR12081">
    <property type="entry name" value="TRANSCRIPTION FACTOR E2F"/>
    <property type="match status" value="1"/>
</dbReference>
<evidence type="ECO:0000256" key="1">
    <source>
        <dbReference type="ARBA" id="ARBA00010940"/>
    </source>
</evidence>
<dbReference type="Pfam" id="PF16421">
    <property type="entry name" value="E2F_CC-MB"/>
    <property type="match status" value="1"/>
</dbReference>
<dbReference type="GO" id="GO:0046983">
    <property type="term" value="F:protein dimerization activity"/>
    <property type="evidence" value="ECO:0007669"/>
    <property type="project" value="InterPro"/>
</dbReference>
<dbReference type="InterPro" id="IPR036388">
    <property type="entry name" value="WH-like_DNA-bd_sf"/>
</dbReference>
<keyword evidence="5" id="KW-0539">Nucleus</keyword>
<reference evidence="8" key="1">
    <citation type="submission" date="2014-05" db="EMBL/GenBank/DDBJ databases">
        <authorList>
            <person name="Chronopoulou M."/>
        </authorList>
    </citation>
    <scope>NUCLEOTIDE SEQUENCE</scope>
    <source>
        <tissue evidence="8">Whole organism</tissue>
    </source>
</reference>
<evidence type="ECO:0000313" key="8">
    <source>
        <dbReference type="EMBL" id="CDW37696.1"/>
    </source>
</evidence>
<keyword evidence="3 5" id="KW-0238">DNA-binding</keyword>
<evidence type="ECO:0000256" key="5">
    <source>
        <dbReference type="RuleBase" id="RU003796"/>
    </source>
</evidence>
<evidence type="ECO:0000256" key="4">
    <source>
        <dbReference type="ARBA" id="ARBA00023163"/>
    </source>
</evidence>
<proteinExistence type="inferred from homology"/>
<gene>
    <name evidence="8" type="primary">E2F5</name>
</gene>
<dbReference type="InterPro" id="IPR032198">
    <property type="entry name" value="E2F_CC-MB"/>
</dbReference>
<dbReference type="SUPFAM" id="SSF46785">
    <property type="entry name" value="Winged helix' DNA-binding domain"/>
    <property type="match status" value="1"/>
</dbReference>
<dbReference type="SUPFAM" id="SSF144074">
    <property type="entry name" value="E2F-DP heterodimerization region"/>
    <property type="match status" value="1"/>
</dbReference>
<feature type="domain" description="E2F/DP family winged-helix DNA-binding" evidence="7">
    <location>
        <begin position="26"/>
        <end position="92"/>
    </location>
</feature>
<dbReference type="FunFam" id="1.10.10.10:FF:000008">
    <property type="entry name" value="E2F transcription factor 1"/>
    <property type="match status" value="1"/>
</dbReference>
<dbReference type="CDD" id="cd14660">
    <property type="entry name" value="E2F_DD"/>
    <property type="match status" value="1"/>
</dbReference>
<dbReference type="EMBL" id="HACA01020335">
    <property type="protein sequence ID" value="CDW37696.1"/>
    <property type="molecule type" value="Transcribed_RNA"/>
</dbReference>
<dbReference type="GO" id="GO:0090575">
    <property type="term" value="C:RNA polymerase II transcription regulator complex"/>
    <property type="evidence" value="ECO:0007669"/>
    <property type="project" value="TreeGrafter"/>
</dbReference>
<comment type="subcellular location">
    <subcellularLocation>
        <location evidence="5">Nucleus</location>
    </subcellularLocation>
</comment>
<feature type="region of interest" description="Disordered" evidence="6">
    <location>
        <begin position="294"/>
        <end position="314"/>
    </location>
</feature>
<dbReference type="InterPro" id="IPR003316">
    <property type="entry name" value="E2F_WHTH_DNA-bd_dom"/>
</dbReference>
<comment type="similarity">
    <text evidence="1 5">Belongs to the E2F/DP family.</text>
</comment>
<keyword evidence="2 5" id="KW-0805">Transcription regulation</keyword>
<dbReference type="PANTHER" id="PTHR12081:SF18">
    <property type="entry name" value="TRANSCRIPTION FACTOR E2F2-RELATED"/>
    <property type="match status" value="1"/>
</dbReference>
<sequence>MVSSIMEHHHFLHNHNTTTSSDPGSRFEKSLGLLTTRFVNLLQDADEGILDLKVAADALNVKQKRRIYDITNVLEGIGLIEKKNKNCIQWKGAIAGTNSQEANDRISVLREEITQLDLYEKNIDLHKQWVQQSIKNITEDFSNDNLAYVTHDDICSTFKGDTLLAIQAPNGTTLEVPIPDVHKQGYQIHLKSEEGQIYVLLVNKESESSSPLAVQVPLPQEIADAMNRTQVVQEPPNEEEVVVVEGAETSLEIPCSDRDPRIASVEPPSTRLAMKRMLAANSFSSTSSVSSSSAIKKLKLGDDDTEEEESTSNEVERILPDIIQSSESNLVFPGLDDIISNDIFGPLLRLSPPPTEKDYCFNLDDNEGVCDLFDVL</sequence>
<dbReference type="GO" id="GO:0000978">
    <property type="term" value="F:RNA polymerase II cis-regulatory region sequence-specific DNA binding"/>
    <property type="evidence" value="ECO:0007669"/>
    <property type="project" value="InterPro"/>
</dbReference>
<dbReference type="GO" id="GO:0000981">
    <property type="term" value="F:DNA-binding transcription factor activity, RNA polymerase II-specific"/>
    <property type="evidence" value="ECO:0007669"/>
    <property type="project" value="TreeGrafter"/>
</dbReference>
<dbReference type="SMART" id="SM01372">
    <property type="entry name" value="E2F_TDP"/>
    <property type="match status" value="1"/>
</dbReference>
<dbReference type="InterPro" id="IPR015633">
    <property type="entry name" value="E2F"/>
</dbReference>
<evidence type="ECO:0000256" key="3">
    <source>
        <dbReference type="ARBA" id="ARBA00023125"/>
    </source>
</evidence>
<organism evidence="8">
    <name type="scientific">Lepeophtheirus salmonis</name>
    <name type="common">Salmon louse</name>
    <name type="synonym">Caligus salmonis</name>
    <dbReference type="NCBI Taxonomy" id="72036"/>
    <lineage>
        <taxon>Eukaryota</taxon>
        <taxon>Metazoa</taxon>
        <taxon>Ecdysozoa</taxon>
        <taxon>Arthropoda</taxon>
        <taxon>Crustacea</taxon>
        <taxon>Multicrustacea</taxon>
        <taxon>Hexanauplia</taxon>
        <taxon>Copepoda</taxon>
        <taxon>Siphonostomatoida</taxon>
        <taxon>Caligidae</taxon>
        <taxon>Lepeophtheirus</taxon>
    </lineage>
</organism>
<accession>A0A0K2UJ43</accession>
<dbReference type="OrthoDB" id="1743261at2759"/>
<evidence type="ECO:0000259" key="7">
    <source>
        <dbReference type="SMART" id="SM01372"/>
    </source>
</evidence>
<evidence type="ECO:0000256" key="6">
    <source>
        <dbReference type="SAM" id="MobiDB-lite"/>
    </source>
</evidence>
<dbReference type="AlphaFoldDB" id="A0A0K2UJ43"/>
<evidence type="ECO:0000256" key="2">
    <source>
        <dbReference type="ARBA" id="ARBA00023015"/>
    </source>
</evidence>